<dbReference type="EMBL" id="JAWDJW010000674">
    <property type="protein sequence ID" value="KAK3080223.1"/>
    <property type="molecule type" value="Genomic_DNA"/>
</dbReference>
<comment type="caution">
    <text evidence="1">The sequence shown here is derived from an EMBL/GenBank/DDBJ whole genome shotgun (WGS) entry which is preliminary data.</text>
</comment>
<dbReference type="Proteomes" id="UP001186974">
    <property type="component" value="Unassembled WGS sequence"/>
</dbReference>
<evidence type="ECO:0000313" key="2">
    <source>
        <dbReference type="Proteomes" id="UP001186974"/>
    </source>
</evidence>
<protein>
    <submittedName>
        <fullName evidence="1">Uncharacterized protein</fullName>
    </submittedName>
</protein>
<gene>
    <name evidence="1" type="ORF">LTS18_002809</name>
</gene>
<sequence>MLLPRARFLLLRQPTTSINRTFATSLRYQKQLELAYDLHEPPDSRKSGSNPQNAPIIFMHGLFGSKKNNRSMSKVLARELNRPVYAIDLRNHGDSPHDPTHTYTALANDVSGFISQHSLSKPTLIGHSMGAKTAMTLALTSPKMIANIVSVDNAPVDAALKSDFGQYVQGMRRIADSPPKSQKEADKILEPFAKELPVRQFLLTNLVRSPDTNTLVWRIPIKYLAAALDNMADFSYKDPEEVRFEKPALFVRGTKSHYVPDETLPIIGRFFPRFEVCDVESGHWVVSENPEGFRKGVVEFLQDKD</sequence>
<evidence type="ECO:0000313" key="1">
    <source>
        <dbReference type="EMBL" id="KAK3080223.1"/>
    </source>
</evidence>
<accession>A0ACC3DU02</accession>
<reference evidence="1" key="1">
    <citation type="submission" date="2024-09" db="EMBL/GenBank/DDBJ databases">
        <title>Black Yeasts Isolated from many extreme environments.</title>
        <authorList>
            <person name="Coleine C."/>
            <person name="Stajich J.E."/>
            <person name="Selbmann L."/>
        </authorList>
    </citation>
    <scope>NUCLEOTIDE SEQUENCE</scope>
    <source>
        <strain evidence="1">CCFEE 5737</strain>
    </source>
</reference>
<proteinExistence type="predicted"/>
<name>A0ACC3DU02_9PEZI</name>
<keyword evidence="2" id="KW-1185">Reference proteome</keyword>
<organism evidence="1 2">
    <name type="scientific">Coniosporium uncinatum</name>
    <dbReference type="NCBI Taxonomy" id="93489"/>
    <lineage>
        <taxon>Eukaryota</taxon>
        <taxon>Fungi</taxon>
        <taxon>Dikarya</taxon>
        <taxon>Ascomycota</taxon>
        <taxon>Pezizomycotina</taxon>
        <taxon>Dothideomycetes</taxon>
        <taxon>Dothideomycetes incertae sedis</taxon>
        <taxon>Coniosporium</taxon>
    </lineage>
</organism>